<dbReference type="EMBL" id="CP071491">
    <property type="protein sequence ID" value="QSX17874.1"/>
    <property type="molecule type" value="Genomic_DNA"/>
</dbReference>
<dbReference type="AlphaFoldDB" id="A0A084EVG5"/>
<dbReference type="OrthoDB" id="7069349at2"/>
<organism evidence="1 5">
    <name type="scientific">Glaesserella parasuis</name>
    <name type="common">Haemophilus parasuis</name>
    <dbReference type="NCBI Taxonomy" id="738"/>
    <lineage>
        <taxon>Bacteria</taxon>
        <taxon>Pseudomonadati</taxon>
        <taxon>Pseudomonadota</taxon>
        <taxon>Gammaproteobacteria</taxon>
        <taxon>Pasteurellales</taxon>
        <taxon>Pasteurellaceae</taxon>
        <taxon>Glaesserella</taxon>
    </lineage>
</organism>
<gene>
    <name evidence="2" type="ORF">FLK62_08015</name>
    <name evidence="3" type="ORF">J1G54_05010</name>
    <name evidence="1" type="ORF">N5925_00605</name>
</gene>
<evidence type="ECO:0000313" key="4">
    <source>
        <dbReference type="Proteomes" id="UP000509790"/>
    </source>
</evidence>
<dbReference type="Proteomes" id="UP001148834">
    <property type="component" value="Unassembled WGS sequence"/>
</dbReference>
<protein>
    <submittedName>
        <fullName evidence="1">Type III toxin-antitoxin system ToxN/AbiQ family toxin</fullName>
    </submittedName>
</protein>
<evidence type="ECO:0000313" key="5">
    <source>
        <dbReference type="Proteomes" id="UP001148834"/>
    </source>
</evidence>
<evidence type="ECO:0000313" key="2">
    <source>
        <dbReference type="EMBL" id="QKY73189.1"/>
    </source>
</evidence>
<reference evidence="3" key="2">
    <citation type="submission" date="2021-03" db="EMBL/GenBank/DDBJ databases">
        <title>Characterization of a novel Integrative Conjugative Element in Glaesserella parasuis.</title>
        <authorList>
            <person name="Hu G."/>
            <person name="Sun H."/>
        </authorList>
    </citation>
    <scope>NUCLEOTIDE SEQUENCE</scope>
    <source>
        <strain evidence="3">GHP1807</strain>
    </source>
</reference>
<reference evidence="1" key="3">
    <citation type="submission" date="2022-09" db="EMBL/GenBank/DDBJ databases">
        <title>Molecular characterization of Glaesserella parasuis strains circulating in commercial swine farms using whole-genome sequencing.</title>
        <authorList>
            <person name="Mugabi R."/>
            <person name="Clavijo M."/>
            <person name="Li G."/>
        </authorList>
    </citation>
    <scope>NUCLEOTIDE SEQUENCE</scope>
    <source>
        <strain evidence="1">0435-53</strain>
    </source>
</reference>
<evidence type="ECO:0000313" key="1">
    <source>
        <dbReference type="EMBL" id="MDD2167128.1"/>
    </source>
</evidence>
<dbReference type="Proteomes" id="UP000509790">
    <property type="component" value="Chromosome"/>
</dbReference>
<sequence>MKQELQLKLCRINPEYTKFLHSIDTRISPEKELDKNKRRIFVGVVLTINHISYFAPLSSAPNTKNNKKPFDKRFVIKITTGFDNKKTIAGIKLNNMFPVLDTVIEDIDLTKEFEEEHKYASLLMKEMLFINNPINQRKIKEKATKVYSKAINKKDNFEQYCCNFKLLEEYYQGFEKSQ</sequence>
<dbReference type="InterPro" id="IPR053735">
    <property type="entry name" value="Type_III_TA_endoRNase"/>
</dbReference>
<dbReference type="OMA" id="KICKSQS"/>
<dbReference type="Pfam" id="PF13958">
    <property type="entry name" value="ToxN_toxin"/>
    <property type="match status" value="1"/>
</dbReference>
<proteinExistence type="predicted"/>
<dbReference type="InterPro" id="IPR025911">
    <property type="entry name" value="ToxN/AbiQ_toxin"/>
</dbReference>
<dbReference type="GeneID" id="66618615"/>
<dbReference type="KEGG" id="hpas:JL26_04915"/>
<dbReference type="EMBL" id="CP041334">
    <property type="protein sequence ID" value="QKY73189.1"/>
    <property type="molecule type" value="Genomic_DNA"/>
</dbReference>
<dbReference type="GO" id="GO:0004521">
    <property type="term" value="F:RNA endonuclease activity"/>
    <property type="evidence" value="ECO:0007669"/>
    <property type="project" value="InterPro"/>
</dbReference>
<accession>A0A084EVG5</accession>
<name>A0A084EVG5_GLAPU</name>
<dbReference type="Proteomes" id="UP000662736">
    <property type="component" value="Chromosome"/>
</dbReference>
<dbReference type="RefSeq" id="WP_012621620.1">
    <property type="nucleotide sequence ID" value="NZ_CBCRUP010000001.1"/>
</dbReference>
<evidence type="ECO:0000313" key="3">
    <source>
        <dbReference type="EMBL" id="QSX17874.1"/>
    </source>
</evidence>
<reference evidence="2 4" key="1">
    <citation type="submission" date="2019-06" db="EMBL/GenBank/DDBJ databases">
        <title>Complete genome sequence of Haemophilus parasuis HPS412.</title>
        <authorList>
            <person name="Yang S."/>
            <person name="Huang C."/>
        </authorList>
    </citation>
    <scope>NUCLEOTIDE SEQUENCE [LARGE SCALE GENOMIC DNA]</scope>
    <source>
        <strain evidence="2 4">HPS412</strain>
    </source>
</reference>
<dbReference type="EMBL" id="JAODIR010000002">
    <property type="protein sequence ID" value="MDD2167128.1"/>
    <property type="molecule type" value="Genomic_DNA"/>
</dbReference>
<dbReference type="Gene3D" id="3.10.129.130">
    <property type="match status" value="1"/>
</dbReference>
<dbReference type="GO" id="GO:0003723">
    <property type="term" value="F:RNA binding"/>
    <property type="evidence" value="ECO:0007669"/>
    <property type="project" value="InterPro"/>
</dbReference>